<dbReference type="SUPFAM" id="SSF56801">
    <property type="entry name" value="Acetyl-CoA synthetase-like"/>
    <property type="match status" value="1"/>
</dbReference>
<dbReference type="InterPro" id="IPR025110">
    <property type="entry name" value="AMP-bd_C"/>
</dbReference>
<dbReference type="CDD" id="cd04433">
    <property type="entry name" value="AFD_class_I"/>
    <property type="match status" value="1"/>
</dbReference>
<dbReference type="Gene3D" id="3.40.50.12780">
    <property type="entry name" value="N-terminal domain of ligase-like"/>
    <property type="match status" value="1"/>
</dbReference>
<keyword evidence="2" id="KW-0436">Ligase</keyword>
<evidence type="ECO:0000256" key="2">
    <source>
        <dbReference type="ARBA" id="ARBA00022598"/>
    </source>
</evidence>
<dbReference type="PANTHER" id="PTHR43201:SF5">
    <property type="entry name" value="MEDIUM-CHAIN ACYL-COA LIGASE ACSF2, MITOCHONDRIAL"/>
    <property type="match status" value="1"/>
</dbReference>
<evidence type="ECO:0000256" key="1">
    <source>
        <dbReference type="ARBA" id="ARBA00006432"/>
    </source>
</evidence>
<accession>A0ABV6M8N5</accession>
<evidence type="ECO:0000313" key="5">
    <source>
        <dbReference type="EMBL" id="MFC0530793.1"/>
    </source>
</evidence>
<feature type="domain" description="AMP-dependent synthetase/ligase" evidence="3">
    <location>
        <begin position="132"/>
        <end position="303"/>
    </location>
</feature>
<feature type="domain" description="AMP-binding enzyme C-terminal" evidence="4">
    <location>
        <begin position="375"/>
        <end position="443"/>
    </location>
</feature>
<reference evidence="5 6" key="1">
    <citation type="submission" date="2024-09" db="EMBL/GenBank/DDBJ databases">
        <authorList>
            <person name="Sun Q."/>
            <person name="Mori K."/>
        </authorList>
    </citation>
    <scope>NUCLEOTIDE SEQUENCE [LARGE SCALE GENOMIC DNA]</scope>
    <source>
        <strain evidence="5 6">TBRC 3947</strain>
    </source>
</reference>
<dbReference type="InterPro" id="IPR042099">
    <property type="entry name" value="ANL_N_sf"/>
</dbReference>
<evidence type="ECO:0000259" key="4">
    <source>
        <dbReference type="Pfam" id="PF13193"/>
    </source>
</evidence>
<evidence type="ECO:0000259" key="3">
    <source>
        <dbReference type="Pfam" id="PF00501"/>
    </source>
</evidence>
<dbReference type="Pfam" id="PF00501">
    <property type="entry name" value="AMP-binding"/>
    <property type="match status" value="2"/>
</dbReference>
<dbReference type="Gene3D" id="3.30.300.30">
    <property type="match status" value="1"/>
</dbReference>
<gene>
    <name evidence="5" type="ORF">ACFFIA_24320</name>
</gene>
<keyword evidence="6" id="KW-1185">Reference proteome</keyword>
<name>A0ABV6M8N5_9ACTN</name>
<dbReference type="PROSITE" id="PS00455">
    <property type="entry name" value="AMP_BINDING"/>
    <property type="match status" value="1"/>
</dbReference>
<dbReference type="Proteomes" id="UP001589867">
    <property type="component" value="Unassembled WGS sequence"/>
</dbReference>
<dbReference type="InterPro" id="IPR020845">
    <property type="entry name" value="AMP-binding_CS"/>
</dbReference>
<dbReference type="InterPro" id="IPR045851">
    <property type="entry name" value="AMP-bd_C_sf"/>
</dbReference>
<organism evidence="5 6">
    <name type="scientific">Phytohabitans kaempferiae</name>
    <dbReference type="NCBI Taxonomy" id="1620943"/>
    <lineage>
        <taxon>Bacteria</taxon>
        <taxon>Bacillati</taxon>
        <taxon>Actinomycetota</taxon>
        <taxon>Actinomycetes</taxon>
        <taxon>Micromonosporales</taxon>
        <taxon>Micromonosporaceae</taxon>
    </lineage>
</organism>
<evidence type="ECO:0000313" key="6">
    <source>
        <dbReference type="Proteomes" id="UP001589867"/>
    </source>
</evidence>
<comment type="caution">
    <text evidence="5">The sequence shown here is derived from an EMBL/GenBank/DDBJ whole genome shotgun (WGS) entry which is preliminary data.</text>
</comment>
<feature type="domain" description="AMP-dependent synthetase/ligase" evidence="3">
    <location>
        <begin position="35"/>
        <end position="116"/>
    </location>
</feature>
<comment type="similarity">
    <text evidence="1">Belongs to the ATP-dependent AMP-binding enzyme family.</text>
</comment>
<proteinExistence type="inferred from homology"/>
<dbReference type="EMBL" id="JBHLUH010000051">
    <property type="protein sequence ID" value="MFC0530793.1"/>
    <property type="molecule type" value="Genomic_DNA"/>
</dbReference>
<dbReference type="PANTHER" id="PTHR43201">
    <property type="entry name" value="ACYL-COA SYNTHETASE"/>
    <property type="match status" value="1"/>
</dbReference>
<protein>
    <submittedName>
        <fullName evidence="5">Class I adenylate-forming enzyme family protein</fullName>
    </submittedName>
</protein>
<sequence length="474" mass="50033">MFPGAPAGIAVDPFDTEWVGDYLLAGRDEEECLRLGEPLTRRALRRRVAARATDLRTAGLRAGSSVALHLPPGIEYVESLLAAWTLGAQVALLDHRLTRHEVDAALARVAPQLVVSTSDGAPVVAPHPGRPARTPHALLQLSSGSTGPSKVIGRTASSLVAEVERYRLIDGVPAPGERIVLLASMVHVLGLVGGLLYGLHTGTRITVPRFLSTDAVLDAIDSGPEPATVLGVPFHIDFLAAADRARHLPQLKRMTVGGELVRPAVREAFAGRWSVPLGNMYGMTEAGVIATDLFGRHRPALAPAPGMAVRAEGGELLLAAQDSPYVGLSDPTRWVGGWLHTRDAGEVDPDSGLLTVRGRLDSQVSVGGLKVDLTEVEQALAELPGVVEVVVAWDGAIEAFVVHERGAGGLPALKEALAERLAGYKRPRRLTLVPRLPRTATGKLVRSVPALREAARPAAPPLRPAVPVPPSPSV</sequence>
<dbReference type="RefSeq" id="WP_377254094.1">
    <property type="nucleotide sequence ID" value="NZ_JBHLUH010000051.1"/>
</dbReference>
<dbReference type="InterPro" id="IPR000873">
    <property type="entry name" value="AMP-dep_synth/lig_dom"/>
</dbReference>
<dbReference type="Pfam" id="PF13193">
    <property type="entry name" value="AMP-binding_C"/>
    <property type="match status" value="1"/>
</dbReference>